<dbReference type="PANTHER" id="PTHR15893:SF0">
    <property type="entry name" value="LARGE RIBOSOMAL SUBUNIT PROTEIN BL27M"/>
    <property type="match status" value="1"/>
</dbReference>
<keyword evidence="4" id="KW-0934">Plastid</keyword>
<dbReference type="InterPro" id="IPR001684">
    <property type="entry name" value="Ribosomal_bL27"/>
</dbReference>
<proteinExistence type="inferred from homology"/>
<keyword evidence="2 4" id="KW-0689">Ribosomal protein</keyword>
<geneLocation type="plastid" evidence="4"/>
<dbReference type="SUPFAM" id="SSF110324">
    <property type="entry name" value="Ribosomal L27 protein-like"/>
    <property type="match status" value="1"/>
</dbReference>
<gene>
    <name evidence="4" type="primary">rpl27</name>
</gene>
<dbReference type="PRINTS" id="PR00063">
    <property type="entry name" value="RIBOSOMALL27"/>
</dbReference>
<dbReference type="GO" id="GO:0003735">
    <property type="term" value="F:structural constituent of ribosome"/>
    <property type="evidence" value="ECO:0007669"/>
    <property type="project" value="InterPro"/>
</dbReference>
<dbReference type="InterPro" id="IPR018261">
    <property type="entry name" value="Ribosomal_bL27_CS"/>
</dbReference>
<dbReference type="NCBIfam" id="TIGR00062">
    <property type="entry name" value="L27"/>
    <property type="match status" value="1"/>
</dbReference>
<dbReference type="EMBL" id="AP019363">
    <property type="protein sequence ID" value="BBH43115.1"/>
    <property type="molecule type" value="Genomic_DNA"/>
</dbReference>
<comment type="similarity">
    <text evidence="1">Belongs to the bacterial ribosomal protein bL27 family.</text>
</comment>
<reference evidence="4" key="1">
    <citation type="journal article" date="2019" name="Proc. Natl. Acad. Sci. U.S.A.">
        <title>Principles of plastid reductive evolution illuminated by nonphotosynthetic chrysophytes.</title>
        <authorList>
            <person name="Dorrell R.G."/>
            <person name="Azuma T."/>
            <person name="Nomura M."/>
            <person name="Audren de Kerdre G."/>
            <person name="Paoli L."/>
            <person name="Yang S."/>
            <person name="Bowler C."/>
            <person name="Ishii K."/>
            <person name="Miyashita H."/>
            <person name="Gile G.H."/>
            <person name="Kamikawa R."/>
        </authorList>
    </citation>
    <scope>NUCLEOTIDE SEQUENCE</scope>
    <source>
        <strain evidence="4">NIES-1846</strain>
    </source>
</reference>
<dbReference type="AlphaFoldDB" id="A0A455RGU6"/>
<evidence type="ECO:0000256" key="1">
    <source>
        <dbReference type="ARBA" id="ARBA00010797"/>
    </source>
</evidence>
<dbReference type="Gene3D" id="2.40.50.100">
    <property type="match status" value="1"/>
</dbReference>
<evidence type="ECO:0000256" key="2">
    <source>
        <dbReference type="ARBA" id="ARBA00022980"/>
    </source>
</evidence>
<evidence type="ECO:0000313" key="4">
    <source>
        <dbReference type="EMBL" id="BBH43115.1"/>
    </source>
</evidence>
<name>A0A455RGU6_9STRA</name>
<dbReference type="GO" id="GO:0006412">
    <property type="term" value="P:translation"/>
    <property type="evidence" value="ECO:0007669"/>
    <property type="project" value="InterPro"/>
</dbReference>
<protein>
    <submittedName>
        <fullName evidence="4">Ribosomal protein L27</fullName>
    </submittedName>
</protein>
<organism evidence="4">
    <name type="scientific">Spumella sp. NIES-1846</name>
    <dbReference type="NCBI Taxonomy" id="2490549"/>
    <lineage>
        <taxon>Eukaryota</taxon>
        <taxon>Sar</taxon>
        <taxon>Stramenopiles</taxon>
        <taxon>Ochrophyta</taxon>
        <taxon>Chrysophyceae</taxon>
        <taxon>Chromulinales</taxon>
        <taxon>Chromulinaceae</taxon>
        <taxon>Spumella</taxon>
    </lineage>
</organism>
<dbReference type="GO" id="GO:0022625">
    <property type="term" value="C:cytosolic large ribosomal subunit"/>
    <property type="evidence" value="ECO:0007669"/>
    <property type="project" value="TreeGrafter"/>
</dbReference>
<keyword evidence="3" id="KW-0687">Ribonucleoprotein</keyword>
<dbReference type="PROSITE" id="PS00831">
    <property type="entry name" value="RIBOSOMAL_L27"/>
    <property type="match status" value="1"/>
</dbReference>
<sequence>MAHKVGTGSTRNNRDSNSKRLGIKCIGYQKIKKGNIIVRQRGTKYKPGLNIGIGKDYTLFALKTGILIYYLNNIIII</sequence>
<dbReference type="Pfam" id="PF01016">
    <property type="entry name" value="Ribosomal_L27"/>
    <property type="match status" value="1"/>
</dbReference>
<accession>A0A455RGU6</accession>
<dbReference type="FunFam" id="2.40.50.100:FF:000060">
    <property type="entry name" value="Apicoplast ribosomal protein L27"/>
    <property type="match status" value="1"/>
</dbReference>
<evidence type="ECO:0000256" key="3">
    <source>
        <dbReference type="ARBA" id="ARBA00023274"/>
    </source>
</evidence>
<dbReference type="PANTHER" id="PTHR15893">
    <property type="entry name" value="RIBOSOMAL PROTEIN L27"/>
    <property type="match status" value="1"/>
</dbReference>